<dbReference type="EMBL" id="MN740976">
    <property type="protein sequence ID" value="QHU20972.1"/>
    <property type="molecule type" value="Genomic_DNA"/>
</dbReference>
<proteinExistence type="predicted"/>
<evidence type="ECO:0000256" key="1">
    <source>
        <dbReference type="SAM" id="MobiDB-lite"/>
    </source>
</evidence>
<dbReference type="AlphaFoldDB" id="A0A6C0KSM4"/>
<reference evidence="2" key="1">
    <citation type="journal article" date="2020" name="Nature">
        <title>Giant virus diversity and host interactions through global metagenomics.</title>
        <authorList>
            <person name="Schulz F."/>
            <person name="Roux S."/>
            <person name="Paez-Espino D."/>
            <person name="Jungbluth S."/>
            <person name="Walsh D.A."/>
            <person name="Denef V.J."/>
            <person name="McMahon K.D."/>
            <person name="Konstantinidis K.T."/>
            <person name="Eloe-Fadrosh E.A."/>
            <person name="Kyrpides N.C."/>
            <person name="Woyke T."/>
        </authorList>
    </citation>
    <scope>NUCLEOTIDE SEQUENCE</scope>
    <source>
        <strain evidence="2">GVMAG-S-3300013094-100</strain>
    </source>
</reference>
<name>A0A6C0KSM4_9ZZZZ</name>
<accession>A0A6C0KSM4</accession>
<sequence length="143" mass="16557">MALASLAATPQEAFPEQQDGPDDSICVLLNSICKSGSGPQGPHGPPGEEVTALHFIWLGVNCTTNQYYNRVTYGEFTAAIYLKFCTYYRKVYNNKQSFQETQAYFIYKLNDIITKYNEMEELLYQQFFLQSYENFFKVFIKFI</sequence>
<feature type="region of interest" description="Disordered" evidence="1">
    <location>
        <begin position="1"/>
        <end position="21"/>
    </location>
</feature>
<protein>
    <submittedName>
        <fullName evidence="2">Uncharacterized protein</fullName>
    </submittedName>
</protein>
<evidence type="ECO:0000313" key="2">
    <source>
        <dbReference type="EMBL" id="QHU20972.1"/>
    </source>
</evidence>
<organism evidence="2">
    <name type="scientific">viral metagenome</name>
    <dbReference type="NCBI Taxonomy" id="1070528"/>
    <lineage>
        <taxon>unclassified sequences</taxon>
        <taxon>metagenomes</taxon>
        <taxon>organismal metagenomes</taxon>
    </lineage>
</organism>